<comment type="caution">
    <text evidence="12">The sequence shown here is derived from an EMBL/GenBank/DDBJ whole genome shotgun (WGS) entry which is preliminary data.</text>
</comment>
<dbReference type="EMBL" id="BAABAL010000005">
    <property type="protein sequence ID" value="GAA3993437.1"/>
    <property type="molecule type" value="Genomic_DNA"/>
</dbReference>
<evidence type="ECO:0000313" key="12">
    <source>
        <dbReference type="EMBL" id="GAA3993437.1"/>
    </source>
</evidence>
<evidence type="ECO:0000256" key="2">
    <source>
        <dbReference type="ARBA" id="ARBA00022475"/>
    </source>
</evidence>
<keyword evidence="6 12" id="KW-0067">ATP-binding</keyword>
<dbReference type="InterPro" id="IPR003593">
    <property type="entry name" value="AAA+_ATPase"/>
</dbReference>
<dbReference type="GO" id="GO:0005524">
    <property type="term" value="F:ATP binding"/>
    <property type="evidence" value="ECO:0007669"/>
    <property type="project" value="UniProtKB-KW"/>
</dbReference>
<keyword evidence="1" id="KW-0813">Transport</keyword>
<organism evidence="12 13">
    <name type="scientific">Allokutzneria multivorans</name>
    <dbReference type="NCBI Taxonomy" id="1142134"/>
    <lineage>
        <taxon>Bacteria</taxon>
        <taxon>Bacillati</taxon>
        <taxon>Actinomycetota</taxon>
        <taxon>Actinomycetes</taxon>
        <taxon>Pseudonocardiales</taxon>
        <taxon>Pseudonocardiaceae</taxon>
        <taxon>Allokutzneria</taxon>
    </lineage>
</organism>
<evidence type="ECO:0000313" key="13">
    <source>
        <dbReference type="Proteomes" id="UP001501747"/>
    </source>
</evidence>
<reference evidence="13" key="1">
    <citation type="journal article" date="2019" name="Int. J. Syst. Evol. Microbiol.">
        <title>The Global Catalogue of Microorganisms (GCM) 10K type strain sequencing project: providing services to taxonomists for standard genome sequencing and annotation.</title>
        <authorList>
            <consortium name="The Broad Institute Genomics Platform"/>
            <consortium name="The Broad Institute Genome Sequencing Center for Infectious Disease"/>
            <person name="Wu L."/>
            <person name="Ma J."/>
        </authorList>
    </citation>
    <scope>NUCLEOTIDE SEQUENCE [LARGE SCALE GENOMIC DNA]</scope>
    <source>
        <strain evidence="13">JCM 17342</strain>
    </source>
</reference>
<dbReference type="InterPro" id="IPR008995">
    <property type="entry name" value="Mo/tungstate-bd_C_term_dom"/>
</dbReference>
<dbReference type="RefSeq" id="WP_344871414.1">
    <property type="nucleotide sequence ID" value="NZ_BAABAL010000005.1"/>
</dbReference>
<feature type="domain" description="Mop" evidence="11">
    <location>
        <begin position="277"/>
        <end position="339"/>
    </location>
</feature>
<evidence type="ECO:0000256" key="7">
    <source>
        <dbReference type="ARBA" id="ARBA00022967"/>
    </source>
</evidence>
<dbReference type="InterPro" id="IPR005116">
    <property type="entry name" value="Transp-assoc_OB_typ1"/>
</dbReference>
<evidence type="ECO:0000256" key="9">
    <source>
        <dbReference type="PROSITE-ProRule" id="PRU01213"/>
    </source>
</evidence>
<sequence length="344" mass="35823">MKAEFQLARGAFALDVALTVEPGEVVAVVGPNGSGKSTLLNLIAGLVRPDAGHLQLGGRDLLGTPPHQRGIGLLAQEPLLFPHLTVLANVEFGPRAQRRADHREIALRWLEEVDALALAGRRPRQLSGGQAQRVALARALAAEPELMLLDEPLTALDVDAAPAVRGLLRRVLRAQNRPAIMVTHDALDALVLADRVIVLEAGRIVEQGPARAVLTRPRSAFAARIAGLNLVAGTTVEGGLRSSAGVVIAGLGSAGVGEEGVAVFSPAAVAVHRANPHGSPRNALRVRLAGMEPHGDLIRLRADDGLAADITPAAAAELELEPGEQVWFVVKATEVGVHAANGGV</sequence>
<keyword evidence="2" id="KW-1003">Cell membrane</keyword>
<proteinExistence type="predicted"/>
<dbReference type="Gene3D" id="2.40.50.100">
    <property type="match status" value="1"/>
</dbReference>
<dbReference type="Gene3D" id="3.40.50.300">
    <property type="entry name" value="P-loop containing nucleotide triphosphate hydrolases"/>
    <property type="match status" value="1"/>
</dbReference>
<evidence type="ECO:0000259" key="10">
    <source>
        <dbReference type="PROSITE" id="PS50893"/>
    </source>
</evidence>
<dbReference type="Pfam" id="PF00005">
    <property type="entry name" value="ABC_tran"/>
    <property type="match status" value="1"/>
</dbReference>
<gene>
    <name evidence="12" type="ORF">GCM10022247_10990</name>
</gene>
<dbReference type="SUPFAM" id="SSF52540">
    <property type="entry name" value="P-loop containing nucleoside triphosphate hydrolases"/>
    <property type="match status" value="1"/>
</dbReference>
<evidence type="ECO:0000256" key="1">
    <source>
        <dbReference type="ARBA" id="ARBA00022448"/>
    </source>
</evidence>
<dbReference type="InterPro" id="IPR004606">
    <property type="entry name" value="Mop_domain"/>
</dbReference>
<keyword evidence="4" id="KW-0997">Cell inner membrane</keyword>
<evidence type="ECO:0000256" key="8">
    <source>
        <dbReference type="ARBA" id="ARBA00023136"/>
    </source>
</evidence>
<dbReference type="PANTHER" id="PTHR42781">
    <property type="entry name" value="SPERMIDINE/PUTRESCINE IMPORT ATP-BINDING PROTEIN POTA"/>
    <property type="match status" value="1"/>
</dbReference>
<dbReference type="Pfam" id="PF03459">
    <property type="entry name" value="TOBE"/>
    <property type="match status" value="1"/>
</dbReference>
<evidence type="ECO:0000256" key="5">
    <source>
        <dbReference type="ARBA" id="ARBA00022741"/>
    </source>
</evidence>
<keyword evidence="8" id="KW-0472">Membrane</keyword>
<feature type="domain" description="ABC transporter" evidence="10">
    <location>
        <begin position="1"/>
        <end position="226"/>
    </location>
</feature>
<evidence type="ECO:0000259" key="11">
    <source>
        <dbReference type="PROSITE" id="PS51866"/>
    </source>
</evidence>
<evidence type="ECO:0000256" key="6">
    <source>
        <dbReference type="ARBA" id="ARBA00022840"/>
    </source>
</evidence>
<dbReference type="PROSITE" id="PS51866">
    <property type="entry name" value="MOP"/>
    <property type="match status" value="1"/>
</dbReference>
<keyword evidence="5" id="KW-0547">Nucleotide-binding</keyword>
<accession>A0ABP7R6U7</accession>
<dbReference type="InterPro" id="IPR050093">
    <property type="entry name" value="ABC_SmlMolc_Importer"/>
</dbReference>
<dbReference type="PROSITE" id="PS00211">
    <property type="entry name" value="ABC_TRANSPORTER_1"/>
    <property type="match status" value="1"/>
</dbReference>
<dbReference type="InterPro" id="IPR027417">
    <property type="entry name" value="P-loop_NTPase"/>
</dbReference>
<dbReference type="Proteomes" id="UP001501747">
    <property type="component" value="Unassembled WGS sequence"/>
</dbReference>
<dbReference type="PANTHER" id="PTHR42781:SF1">
    <property type="entry name" value="THIAMINE IMPORT ATP-BINDING PROTEIN THIQ"/>
    <property type="match status" value="1"/>
</dbReference>
<protein>
    <submittedName>
        <fullName evidence="12">ATP-binding cassette domain-containing protein</fullName>
    </submittedName>
</protein>
<dbReference type="SUPFAM" id="SSF50331">
    <property type="entry name" value="MOP-like"/>
    <property type="match status" value="1"/>
</dbReference>
<evidence type="ECO:0000256" key="4">
    <source>
        <dbReference type="ARBA" id="ARBA00022519"/>
    </source>
</evidence>
<keyword evidence="3 9" id="KW-0500">Molybdenum</keyword>
<keyword evidence="7" id="KW-1278">Translocase</keyword>
<dbReference type="InterPro" id="IPR003439">
    <property type="entry name" value="ABC_transporter-like_ATP-bd"/>
</dbReference>
<keyword evidence="13" id="KW-1185">Reference proteome</keyword>
<dbReference type="InterPro" id="IPR017871">
    <property type="entry name" value="ABC_transporter-like_CS"/>
</dbReference>
<name>A0ABP7R6U7_9PSEU</name>
<dbReference type="PROSITE" id="PS50893">
    <property type="entry name" value="ABC_TRANSPORTER_2"/>
    <property type="match status" value="1"/>
</dbReference>
<evidence type="ECO:0000256" key="3">
    <source>
        <dbReference type="ARBA" id="ARBA00022505"/>
    </source>
</evidence>
<dbReference type="SMART" id="SM00382">
    <property type="entry name" value="AAA"/>
    <property type="match status" value="1"/>
</dbReference>